<evidence type="ECO:0008006" key="4">
    <source>
        <dbReference type="Google" id="ProtNLM"/>
    </source>
</evidence>
<feature type="region of interest" description="Disordered" evidence="1">
    <location>
        <begin position="162"/>
        <end position="240"/>
    </location>
</feature>
<feature type="region of interest" description="Disordered" evidence="1">
    <location>
        <begin position="278"/>
        <end position="301"/>
    </location>
</feature>
<name>A0ABV2Z5Y0_9ACTN</name>
<keyword evidence="3" id="KW-1185">Reference proteome</keyword>
<feature type="compositionally biased region" description="Basic and acidic residues" evidence="1">
    <location>
        <begin position="494"/>
        <end position="517"/>
    </location>
</feature>
<feature type="region of interest" description="Disordered" evidence="1">
    <location>
        <begin position="78"/>
        <end position="98"/>
    </location>
</feature>
<accession>A0ABV2Z5Y0</accession>
<gene>
    <name evidence="2" type="ORF">AB0E61_25360</name>
</gene>
<dbReference type="Proteomes" id="UP001550853">
    <property type="component" value="Unassembled WGS sequence"/>
</dbReference>
<reference evidence="2 3" key="1">
    <citation type="submission" date="2024-06" db="EMBL/GenBank/DDBJ databases">
        <title>The Natural Products Discovery Center: Release of the First 8490 Sequenced Strains for Exploring Actinobacteria Biosynthetic Diversity.</title>
        <authorList>
            <person name="Kalkreuter E."/>
            <person name="Kautsar S.A."/>
            <person name="Yang D."/>
            <person name="Bader C.D."/>
            <person name="Teijaro C.N."/>
            <person name="Fluegel L."/>
            <person name="Davis C.M."/>
            <person name="Simpson J.R."/>
            <person name="Lauterbach L."/>
            <person name="Steele A.D."/>
            <person name="Gui C."/>
            <person name="Meng S."/>
            <person name="Li G."/>
            <person name="Viehrig K."/>
            <person name="Ye F."/>
            <person name="Su P."/>
            <person name="Kiefer A.F."/>
            <person name="Nichols A."/>
            <person name="Cepeda A.J."/>
            <person name="Yan W."/>
            <person name="Fan B."/>
            <person name="Jiang Y."/>
            <person name="Adhikari A."/>
            <person name="Zheng C.-J."/>
            <person name="Schuster L."/>
            <person name="Cowan T.M."/>
            <person name="Smanski M.J."/>
            <person name="Chevrette M.G."/>
            <person name="De Carvalho L.P.S."/>
            <person name="Shen B."/>
        </authorList>
    </citation>
    <scope>NUCLEOTIDE SEQUENCE [LARGE SCALE GENOMIC DNA]</scope>
    <source>
        <strain evidence="2 3">NPDC033039</strain>
    </source>
</reference>
<feature type="region of interest" description="Disordered" evidence="1">
    <location>
        <begin position="483"/>
        <end position="526"/>
    </location>
</feature>
<dbReference type="EMBL" id="JBEZVI010000025">
    <property type="protein sequence ID" value="MEU3713412.1"/>
    <property type="molecule type" value="Genomic_DNA"/>
</dbReference>
<comment type="caution">
    <text evidence="2">The sequence shown here is derived from an EMBL/GenBank/DDBJ whole genome shotgun (WGS) entry which is preliminary data.</text>
</comment>
<evidence type="ECO:0000256" key="1">
    <source>
        <dbReference type="SAM" id="MobiDB-lite"/>
    </source>
</evidence>
<sequence>MRGGDITQALTMLHTTVVHTGNDVRDTLGKGVERLANGRELAHQEVLAKLDGVAQGEATQKALSGVREELRTVGRSLGALKTKAEEGAEPSPQPDVRGEVTAALGSLGEDVQSLTGLLGALREELVKLRESEPRRSEGAGPPECGVGQAVEPCAGGAGAAGDGGDGGGAGPAGAGAGSGTDAGHPDAGRGSADRPGERVAVPGAVPAAVPEAVPGKATTVAATPEPSAPGAAPLPPAAPPPVAAILQEASLIPAPRAALAEALKEAVAPLQDELACAREERQQRQEQLARQEREERQGDGELARKYGELASEVASLRQVVVDIAARAEGASPEGAVEGGEPPAAEGEPVALAPVDGVSLASVDGTAHRRLLLQAARVSSTVLVCHRDVWEFVSATAGRHRHFRMPPEVVDEGAGRVSAALSGRSLIAILISLHRIRAADDDGDGDLPLATTLYLRVEQALTALASDGTPLTIVLDDRAAPDLRDVAASGARHRRDPDGTDGRRTPGRGSDREPSRPSEEDDEALAG</sequence>
<feature type="compositionally biased region" description="Basic and acidic residues" evidence="1">
    <location>
        <begin position="183"/>
        <end position="197"/>
    </location>
</feature>
<feature type="compositionally biased region" description="Gly residues" evidence="1">
    <location>
        <begin position="162"/>
        <end position="180"/>
    </location>
</feature>
<evidence type="ECO:0000313" key="3">
    <source>
        <dbReference type="Proteomes" id="UP001550853"/>
    </source>
</evidence>
<dbReference type="RefSeq" id="WP_157847981.1">
    <property type="nucleotide sequence ID" value="NZ_JBEZVI010000025.1"/>
</dbReference>
<protein>
    <recommendedName>
        <fullName evidence="4">Chromosome partition protein Smc</fullName>
    </recommendedName>
</protein>
<evidence type="ECO:0000313" key="2">
    <source>
        <dbReference type="EMBL" id="MEU3713412.1"/>
    </source>
</evidence>
<feature type="compositionally biased region" description="Low complexity" evidence="1">
    <location>
        <begin position="198"/>
        <end position="215"/>
    </location>
</feature>
<organism evidence="2 3">
    <name type="scientific">Streptomyces catenulae</name>
    <dbReference type="NCBI Taxonomy" id="66875"/>
    <lineage>
        <taxon>Bacteria</taxon>
        <taxon>Bacillati</taxon>
        <taxon>Actinomycetota</taxon>
        <taxon>Actinomycetes</taxon>
        <taxon>Kitasatosporales</taxon>
        <taxon>Streptomycetaceae</taxon>
        <taxon>Streptomyces</taxon>
    </lineage>
</organism>
<proteinExistence type="predicted"/>